<dbReference type="Proteomes" id="UP001177023">
    <property type="component" value="Unassembled WGS sequence"/>
</dbReference>
<evidence type="ECO:0000313" key="2">
    <source>
        <dbReference type="Proteomes" id="UP001177023"/>
    </source>
</evidence>
<dbReference type="EMBL" id="CATQJA010002601">
    <property type="protein sequence ID" value="CAJ0572612.1"/>
    <property type="molecule type" value="Genomic_DNA"/>
</dbReference>
<accession>A0AA36CR06</accession>
<evidence type="ECO:0000313" key="1">
    <source>
        <dbReference type="EMBL" id="CAJ0572612.1"/>
    </source>
</evidence>
<sequence length="157" mass="18378">MALNQSLVESFHSDFASDPEIRKLIEFRLKREESFDTFAKEDQQLATEFFEARRKLTNKEVQLHAGQRTVEELEILKAKKFSTTHELDIAAHIEREELKDKLRRARISLGEDLADFNRAKNEVLRAMQKRTAIRKQLNDFITATMMPEPEKTQEAQS</sequence>
<organism evidence="1 2">
    <name type="scientific">Mesorhabditis spiculigera</name>
    <dbReference type="NCBI Taxonomy" id="96644"/>
    <lineage>
        <taxon>Eukaryota</taxon>
        <taxon>Metazoa</taxon>
        <taxon>Ecdysozoa</taxon>
        <taxon>Nematoda</taxon>
        <taxon>Chromadorea</taxon>
        <taxon>Rhabditida</taxon>
        <taxon>Rhabditina</taxon>
        <taxon>Rhabditomorpha</taxon>
        <taxon>Rhabditoidea</taxon>
        <taxon>Rhabditidae</taxon>
        <taxon>Mesorhabditinae</taxon>
        <taxon>Mesorhabditis</taxon>
    </lineage>
</organism>
<keyword evidence="2" id="KW-1185">Reference proteome</keyword>
<protein>
    <submittedName>
        <fullName evidence="1">Uncharacterized protein</fullName>
    </submittedName>
</protein>
<reference evidence="1" key="1">
    <citation type="submission" date="2023-06" db="EMBL/GenBank/DDBJ databases">
        <authorList>
            <person name="Delattre M."/>
        </authorList>
    </citation>
    <scope>NUCLEOTIDE SEQUENCE</scope>
    <source>
        <strain evidence="1">AF72</strain>
    </source>
</reference>
<proteinExistence type="predicted"/>
<comment type="caution">
    <text evidence="1">The sequence shown here is derived from an EMBL/GenBank/DDBJ whole genome shotgun (WGS) entry which is preliminary data.</text>
</comment>
<gene>
    <name evidence="1" type="ORF">MSPICULIGERA_LOCUS10996</name>
</gene>
<dbReference type="AlphaFoldDB" id="A0AA36CR06"/>
<feature type="non-terminal residue" evidence="1">
    <location>
        <position position="1"/>
    </location>
</feature>
<name>A0AA36CR06_9BILA</name>